<feature type="non-terminal residue" evidence="1">
    <location>
        <position position="1"/>
    </location>
</feature>
<sequence length="190" mass="21188">LPAFLVLSDRQRADIGDHDIDTAEPGRHVGDPGFQCGPVRDVDGRTERRNALGLDRGDRGIDVSLIARADADIGALGRECVSDCPTDALGAAGDENLCSLESQIHIHSLHCYRLWNTHVRTELRGRSKQQLRAHIVFVDLLIGQRSRDLALLHDVAALRDRENGVEILLDDDDRRPKLRTERFQCLADML</sequence>
<protein>
    <submittedName>
        <fullName evidence="1">Uncharacterized protein</fullName>
    </submittedName>
</protein>
<proteinExistence type="predicted"/>
<name>A0A401U0P4_CHIPU</name>
<dbReference type="EMBL" id="BEZZ01241371">
    <property type="protein sequence ID" value="GCC48461.1"/>
    <property type="molecule type" value="Genomic_DNA"/>
</dbReference>
<dbReference type="Proteomes" id="UP000287033">
    <property type="component" value="Unassembled WGS sequence"/>
</dbReference>
<evidence type="ECO:0000313" key="1">
    <source>
        <dbReference type="EMBL" id="GCC48461.1"/>
    </source>
</evidence>
<keyword evidence="2" id="KW-1185">Reference proteome</keyword>
<evidence type="ECO:0000313" key="2">
    <source>
        <dbReference type="Proteomes" id="UP000287033"/>
    </source>
</evidence>
<gene>
    <name evidence="1" type="ORF">chiPu_0032600</name>
</gene>
<feature type="non-terminal residue" evidence="1">
    <location>
        <position position="190"/>
    </location>
</feature>
<reference evidence="1 2" key="1">
    <citation type="journal article" date="2018" name="Nat. Ecol. Evol.">
        <title>Shark genomes provide insights into elasmobranch evolution and the origin of vertebrates.</title>
        <authorList>
            <person name="Hara Y"/>
            <person name="Yamaguchi K"/>
            <person name="Onimaru K"/>
            <person name="Kadota M"/>
            <person name="Koyanagi M"/>
            <person name="Keeley SD"/>
            <person name="Tatsumi K"/>
            <person name="Tanaka K"/>
            <person name="Motone F"/>
            <person name="Kageyama Y"/>
            <person name="Nozu R"/>
            <person name="Adachi N"/>
            <person name="Nishimura O"/>
            <person name="Nakagawa R"/>
            <person name="Tanegashima C"/>
            <person name="Kiyatake I"/>
            <person name="Matsumoto R"/>
            <person name="Murakumo K"/>
            <person name="Nishida K"/>
            <person name="Terakita A"/>
            <person name="Kuratani S"/>
            <person name="Sato K"/>
            <person name="Hyodo S Kuraku.S."/>
        </authorList>
    </citation>
    <scope>NUCLEOTIDE SEQUENCE [LARGE SCALE GENOMIC DNA]</scope>
</reference>
<dbReference type="AlphaFoldDB" id="A0A401U0P4"/>
<accession>A0A401U0P4</accession>
<comment type="caution">
    <text evidence="1">The sequence shown here is derived from an EMBL/GenBank/DDBJ whole genome shotgun (WGS) entry which is preliminary data.</text>
</comment>
<organism evidence="1 2">
    <name type="scientific">Chiloscyllium punctatum</name>
    <name type="common">Brownbanded bambooshark</name>
    <name type="synonym">Hemiscyllium punctatum</name>
    <dbReference type="NCBI Taxonomy" id="137246"/>
    <lineage>
        <taxon>Eukaryota</taxon>
        <taxon>Metazoa</taxon>
        <taxon>Chordata</taxon>
        <taxon>Craniata</taxon>
        <taxon>Vertebrata</taxon>
        <taxon>Chondrichthyes</taxon>
        <taxon>Elasmobranchii</taxon>
        <taxon>Galeomorphii</taxon>
        <taxon>Galeoidea</taxon>
        <taxon>Orectolobiformes</taxon>
        <taxon>Hemiscylliidae</taxon>
        <taxon>Chiloscyllium</taxon>
    </lineage>
</organism>